<evidence type="ECO:0000313" key="1">
    <source>
        <dbReference type="EMBL" id="MFC5287791.1"/>
    </source>
</evidence>
<keyword evidence="1" id="KW-0378">Hydrolase</keyword>
<dbReference type="SUPFAM" id="SSF53474">
    <property type="entry name" value="alpha/beta-Hydrolases"/>
    <property type="match status" value="1"/>
</dbReference>
<dbReference type="Gene3D" id="3.40.50.1820">
    <property type="entry name" value="alpha/beta hydrolase"/>
    <property type="match status" value="1"/>
</dbReference>
<dbReference type="EMBL" id="JBHSKF010000004">
    <property type="protein sequence ID" value="MFC5287791.1"/>
    <property type="molecule type" value="Genomic_DNA"/>
</dbReference>
<sequence length="233" mass="23611">MTQQPTAVLLPGTGSDEVFVRSALEAPTSALGVRLEMPAPVPGAGLAEAYLAALDRAAERGPVIAGGVSFGAHVAALWAVRNPGRCAGVLLALPAWSGAPADAPASLAARYSAADVRARGLPAALASAVRGVPAWLAAELTRAWTRHGDGLADSLEAAAAYPAPELADLAALDVPAGVAAFTDDPIHPLPVAQAWAAALPRGVLRSLRIETMRADVESLGRAVVLAYLRSAEG</sequence>
<name>A0ABW0ENR2_9PSEU</name>
<accession>A0ABW0ENR2</accession>
<proteinExistence type="predicted"/>
<dbReference type="RefSeq" id="WP_378247075.1">
    <property type="nucleotide sequence ID" value="NZ_JBHSKF010000004.1"/>
</dbReference>
<dbReference type="InterPro" id="IPR029058">
    <property type="entry name" value="AB_hydrolase_fold"/>
</dbReference>
<dbReference type="GO" id="GO:0016787">
    <property type="term" value="F:hydrolase activity"/>
    <property type="evidence" value="ECO:0007669"/>
    <property type="project" value="UniProtKB-KW"/>
</dbReference>
<organism evidence="1 2">
    <name type="scientific">Actinokineospora guangxiensis</name>
    <dbReference type="NCBI Taxonomy" id="1490288"/>
    <lineage>
        <taxon>Bacteria</taxon>
        <taxon>Bacillati</taxon>
        <taxon>Actinomycetota</taxon>
        <taxon>Actinomycetes</taxon>
        <taxon>Pseudonocardiales</taxon>
        <taxon>Pseudonocardiaceae</taxon>
        <taxon>Actinokineospora</taxon>
    </lineage>
</organism>
<reference evidence="2" key="1">
    <citation type="journal article" date="2019" name="Int. J. Syst. Evol. Microbiol.">
        <title>The Global Catalogue of Microorganisms (GCM) 10K type strain sequencing project: providing services to taxonomists for standard genome sequencing and annotation.</title>
        <authorList>
            <consortium name="The Broad Institute Genomics Platform"/>
            <consortium name="The Broad Institute Genome Sequencing Center for Infectious Disease"/>
            <person name="Wu L."/>
            <person name="Ma J."/>
        </authorList>
    </citation>
    <scope>NUCLEOTIDE SEQUENCE [LARGE SCALE GENOMIC DNA]</scope>
    <source>
        <strain evidence="2">CCUG 59778</strain>
    </source>
</reference>
<evidence type="ECO:0000313" key="2">
    <source>
        <dbReference type="Proteomes" id="UP001596157"/>
    </source>
</evidence>
<keyword evidence="2" id="KW-1185">Reference proteome</keyword>
<dbReference type="Proteomes" id="UP001596157">
    <property type="component" value="Unassembled WGS sequence"/>
</dbReference>
<gene>
    <name evidence="1" type="ORF">ACFPM7_12080</name>
</gene>
<comment type="caution">
    <text evidence="1">The sequence shown here is derived from an EMBL/GenBank/DDBJ whole genome shotgun (WGS) entry which is preliminary data.</text>
</comment>
<protein>
    <submittedName>
        <fullName evidence="1">Alpha/beta fold hydrolase</fullName>
    </submittedName>
</protein>